<accession>A0A8S1SQX7</accession>
<protein>
    <submittedName>
        <fullName evidence="1">Uncharacterized protein</fullName>
    </submittedName>
</protein>
<keyword evidence="2" id="KW-1185">Reference proteome</keyword>
<dbReference type="AlphaFoldDB" id="A0A8S1SQX7"/>
<proteinExistence type="predicted"/>
<reference evidence="1" key="1">
    <citation type="submission" date="2021-01" db="EMBL/GenBank/DDBJ databases">
        <authorList>
            <consortium name="Genoscope - CEA"/>
            <person name="William W."/>
        </authorList>
    </citation>
    <scope>NUCLEOTIDE SEQUENCE</scope>
</reference>
<organism evidence="1 2">
    <name type="scientific">Paramecium octaurelia</name>
    <dbReference type="NCBI Taxonomy" id="43137"/>
    <lineage>
        <taxon>Eukaryota</taxon>
        <taxon>Sar</taxon>
        <taxon>Alveolata</taxon>
        <taxon>Ciliophora</taxon>
        <taxon>Intramacronucleata</taxon>
        <taxon>Oligohymenophorea</taxon>
        <taxon>Peniculida</taxon>
        <taxon>Parameciidae</taxon>
        <taxon>Paramecium</taxon>
    </lineage>
</organism>
<evidence type="ECO:0000313" key="1">
    <source>
        <dbReference type="EMBL" id="CAD8141557.1"/>
    </source>
</evidence>
<gene>
    <name evidence="1" type="ORF">POCTA_138.1.T0130018</name>
</gene>
<sequence length="74" mass="8599">MRINFIIRFPVILEKPKQIKQKYCVPNTKAKSNSIAGPKLGDIRYRDFLKVMLEFKSSQQESKKATNDDILITL</sequence>
<dbReference type="Proteomes" id="UP000683925">
    <property type="component" value="Unassembled WGS sequence"/>
</dbReference>
<name>A0A8S1SQX7_PAROT</name>
<comment type="caution">
    <text evidence="1">The sequence shown here is derived from an EMBL/GenBank/DDBJ whole genome shotgun (WGS) entry which is preliminary data.</text>
</comment>
<dbReference type="EMBL" id="CAJJDP010000012">
    <property type="protein sequence ID" value="CAD8141557.1"/>
    <property type="molecule type" value="Genomic_DNA"/>
</dbReference>
<evidence type="ECO:0000313" key="2">
    <source>
        <dbReference type="Proteomes" id="UP000683925"/>
    </source>
</evidence>